<dbReference type="GO" id="GO:1903785">
    <property type="term" value="P:L-valine transmembrane transport"/>
    <property type="evidence" value="ECO:0007669"/>
    <property type="project" value="TreeGrafter"/>
</dbReference>
<evidence type="ECO:0000256" key="7">
    <source>
        <dbReference type="ARBA" id="ARBA00023136"/>
    </source>
</evidence>
<evidence type="ECO:0000313" key="9">
    <source>
        <dbReference type="EMBL" id="MCG2626355.1"/>
    </source>
</evidence>
<name>A0A9X1U676_9BRAD</name>
<keyword evidence="6 8" id="KW-1133">Transmembrane helix</keyword>
<keyword evidence="3" id="KW-0813">Transport</keyword>
<keyword evidence="7 8" id="KW-0472">Membrane</keyword>
<dbReference type="GO" id="GO:0005886">
    <property type="term" value="C:plasma membrane"/>
    <property type="evidence" value="ECO:0007669"/>
    <property type="project" value="UniProtKB-SubCell"/>
</dbReference>
<reference evidence="9" key="1">
    <citation type="submission" date="2022-01" db="EMBL/GenBank/DDBJ databases">
        <title>Genome sequnece data of strain Bradyrhizobium sp. nov.</title>
        <authorList>
            <person name="Zhang J."/>
        </authorList>
    </citation>
    <scope>NUCLEOTIDE SEQUENCE</scope>
    <source>
        <strain evidence="9">WYCCWR 13023</strain>
    </source>
</reference>
<dbReference type="InterPro" id="IPR011606">
    <property type="entry name" value="Brnchd-chn_aa_trnsp_permease"/>
</dbReference>
<dbReference type="Proteomes" id="UP001139054">
    <property type="component" value="Unassembled WGS sequence"/>
</dbReference>
<dbReference type="PANTHER" id="PTHR34979">
    <property type="entry name" value="INNER MEMBRANE PROTEIN YGAZ"/>
    <property type="match status" value="1"/>
</dbReference>
<gene>
    <name evidence="9" type="ORF">L6654_06925</name>
</gene>
<evidence type="ECO:0000313" key="10">
    <source>
        <dbReference type="Proteomes" id="UP001139054"/>
    </source>
</evidence>
<evidence type="ECO:0000256" key="1">
    <source>
        <dbReference type="ARBA" id="ARBA00004651"/>
    </source>
</evidence>
<feature type="transmembrane region" description="Helical" evidence="8">
    <location>
        <begin position="54"/>
        <end position="77"/>
    </location>
</feature>
<evidence type="ECO:0000256" key="5">
    <source>
        <dbReference type="ARBA" id="ARBA00022692"/>
    </source>
</evidence>
<sequence>MVMTITTQPASSAKAICSRVGFRRGLLAALPFLLSNGVAGVVMGVAYRGVGLGFVPSVLFSVVVYSATAQAVTLGMWAAVPPIIPMAVACIATNARYLVMGAHLYQIFGQLRKRITLPILFLLADASWLMTSADAESNDADIGYLLGASVPMAVGWMGGTALGYGLPLAPDGPLSVAAALLPAAFIVTLLPTQWRGARSVLPWLLSAAGALLVGTFVSPNWAMLAGGAIGTGFSMMRADHA</sequence>
<dbReference type="PANTHER" id="PTHR34979:SF1">
    <property type="entry name" value="INNER MEMBRANE PROTEIN YGAZ"/>
    <property type="match status" value="1"/>
</dbReference>
<dbReference type="Pfam" id="PF03591">
    <property type="entry name" value="AzlC"/>
    <property type="match status" value="1"/>
</dbReference>
<evidence type="ECO:0000256" key="4">
    <source>
        <dbReference type="ARBA" id="ARBA00022475"/>
    </source>
</evidence>
<protein>
    <submittedName>
        <fullName evidence="9">AzlC family ABC transporter permease</fullName>
    </submittedName>
</protein>
<dbReference type="RefSeq" id="WP_237890049.1">
    <property type="nucleotide sequence ID" value="NZ_JAKLTY010000004.1"/>
</dbReference>
<keyword evidence="4" id="KW-1003">Cell membrane</keyword>
<evidence type="ECO:0000256" key="6">
    <source>
        <dbReference type="ARBA" id="ARBA00022989"/>
    </source>
</evidence>
<evidence type="ECO:0000256" key="3">
    <source>
        <dbReference type="ARBA" id="ARBA00022448"/>
    </source>
</evidence>
<organism evidence="9 10">
    <name type="scientific">Bradyrhizobium zhengyangense</name>
    <dbReference type="NCBI Taxonomy" id="2911009"/>
    <lineage>
        <taxon>Bacteria</taxon>
        <taxon>Pseudomonadati</taxon>
        <taxon>Pseudomonadota</taxon>
        <taxon>Alphaproteobacteria</taxon>
        <taxon>Hyphomicrobiales</taxon>
        <taxon>Nitrobacteraceae</taxon>
        <taxon>Bradyrhizobium</taxon>
    </lineage>
</organism>
<accession>A0A9X1U676</accession>
<comment type="subcellular location">
    <subcellularLocation>
        <location evidence="1">Cell membrane</location>
        <topology evidence="1">Multi-pass membrane protein</topology>
    </subcellularLocation>
</comment>
<evidence type="ECO:0000256" key="8">
    <source>
        <dbReference type="SAM" id="Phobius"/>
    </source>
</evidence>
<feature type="transmembrane region" description="Helical" evidence="8">
    <location>
        <begin position="174"/>
        <end position="194"/>
    </location>
</feature>
<comment type="caution">
    <text evidence="9">The sequence shown here is derived from an EMBL/GenBank/DDBJ whole genome shotgun (WGS) entry which is preliminary data.</text>
</comment>
<dbReference type="EMBL" id="JAKLTY010000004">
    <property type="protein sequence ID" value="MCG2626355.1"/>
    <property type="molecule type" value="Genomic_DNA"/>
</dbReference>
<comment type="similarity">
    <text evidence="2">Belongs to the AzlC family.</text>
</comment>
<evidence type="ECO:0000256" key="2">
    <source>
        <dbReference type="ARBA" id="ARBA00010735"/>
    </source>
</evidence>
<dbReference type="AlphaFoldDB" id="A0A9X1U676"/>
<feature type="transmembrane region" description="Helical" evidence="8">
    <location>
        <begin position="83"/>
        <end position="99"/>
    </location>
</feature>
<feature type="transmembrane region" description="Helical" evidence="8">
    <location>
        <begin position="142"/>
        <end position="162"/>
    </location>
</feature>
<feature type="transmembrane region" description="Helical" evidence="8">
    <location>
        <begin position="200"/>
        <end position="217"/>
    </location>
</feature>
<keyword evidence="5 8" id="KW-0812">Transmembrane</keyword>
<feature type="transmembrane region" description="Helical" evidence="8">
    <location>
        <begin position="28"/>
        <end position="47"/>
    </location>
</feature>
<proteinExistence type="inferred from homology"/>